<evidence type="ECO:0000256" key="13">
    <source>
        <dbReference type="ARBA" id="ARBA00023242"/>
    </source>
</evidence>
<sequence length="687" mass="74746">MNPMRSIDNSNKRPLNSIENSVGLQPKPTGKLSSLSRQWSSTNQPRPHEQQQKNLPSSSQPVPQSSSQPTWQLDEDDWPPTQAEPPAKKSKPDHDQDQPAAISSPRPNQGASTASGNLNKTASESALPWDIKNTNKNNSTKSTAFNQLPGFGKQNTDGPAKTHLNNPNMSIAAKVSLSPEQQNVLDCVLKGESMFFTGSAGTGKSVLLRHIIAALKRTHASRPDAVAITASTGMAACAIGGTTIHSFAGIGLGAESKEALLNKVKKNRKASGRWMRTKILIIDEISMVEGDLFDKLAYIATKMKKATKPFGGIQLVIAGDFFQLPPVSKGRVSFAFNASSWTECIPKPINLTQVFRQKDSTFIDMLNEMRMGSLSSGSIQRFYQLSRELKFSDGIVPTELYPTRNEVERSNAARLAALKSPEVVYKAIDSGKAPPEQRARDLANMMAVPTLVLKKDAQVMMIKNQSSEDSPMWLVNGLVGRVVDFVSPDLSTDTYLARRAEAQAADGVDLSGIFSDDEDNNHPVQRARPAPPVVPSAHPPLRGAAKIAAEARGAPPPDPAPAAAASSAAATALVPLVEWFLMNGKREYTVVKRADFKVENLEGEVQSRRQQIPLILAWAMSIHKSQGQTLQRVKVDLGKVFEKGQIYVALSRATSLDGLQVLRFDPKKVMAHPDVIEWSRKYLISSA</sequence>
<dbReference type="GO" id="GO:0006310">
    <property type="term" value="P:DNA recombination"/>
    <property type="evidence" value="ECO:0007669"/>
    <property type="project" value="UniProtKB-UniRule"/>
</dbReference>
<dbReference type="Gene3D" id="3.40.50.300">
    <property type="entry name" value="P-loop containing nucleotide triphosphate hydrolases"/>
    <property type="match status" value="2"/>
</dbReference>
<evidence type="ECO:0000256" key="4">
    <source>
        <dbReference type="ARBA" id="ARBA00022763"/>
    </source>
</evidence>
<dbReference type="InterPro" id="IPR010285">
    <property type="entry name" value="DNA_helicase_pif1-like_DEAD"/>
</dbReference>
<evidence type="ECO:0000256" key="5">
    <source>
        <dbReference type="ARBA" id="ARBA00022801"/>
    </source>
</evidence>
<dbReference type="PANTHER" id="PTHR47642:SF5">
    <property type="entry name" value="ATP-DEPENDENT DNA HELICASE"/>
    <property type="match status" value="1"/>
</dbReference>
<comment type="subcellular location">
    <subcellularLocation>
        <location evidence="2">Nucleus</location>
        <location evidence="2">Nucleolus</location>
    </subcellularLocation>
    <subcellularLocation>
        <location evidence="14">Nucleus</location>
    </subcellularLocation>
    <subcellularLocation>
        <location evidence="14">Mitochondrion</location>
    </subcellularLocation>
</comment>
<keyword evidence="11 14" id="KW-0234">DNA repair</keyword>
<feature type="compositionally biased region" description="Polar residues" evidence="15">
    <location>
        <begin position="153"/>
        <end position="166"/>
    </location>
</feature>
<dbReference type="GO" id="GO:0006281">
    <property type="term" value="P:DNA repair"/>
    <property type="evidence" value="ECO:0007669"/>
    <property type="project" value="UniProtKB-UniRule"/>
</dbReference>
<dbReference type="InterPro" id="IPR027417">
    <property type="entry name" value="P-loop_NTPase"/>
</dbReference>
<feature type="binding site" evidence="14">
    <location>
        <begin position="198"/>
        <end position="205"/>
    </location>
    <ligand>
        <name>ATP</name>
        <dbReference type="ChEBI" id="CHEBI:30616"/>
    </ligand>
</feature>
<dbReference type="InterPro" id="IPR003593">
    <property type="entry name" value="AAA+_ATPase"/>
</dbReference>
<accession>A0A2N5THV5</accession>
<dbReference type="PANTHER" id="PTHR47642">
    <property type="entry name" value="ATP-DEPENDENT DNA HELICASE"/>
    <property type="match status" value="1"/>
</dbReference>
<keyword evidence="6 14" id="KW-0347">Helicase</keyword>
<comment type="function">
    <text evidence="14">DNA-dependent ATPase and 5'-3' DNA helicase required for the maintenance of both mitochondrial and nuclear genome stability.</text>
</comment>
<evidence type="ECO:0000256" key="14">
    <source>
        <dbReference type="HAMAP-Rule" id="MF_03176"/>
    </source>
</evidence>
<keyword evidence="10 14" id="KW-0233">DNA recombination</keyword>
<evidence type="ECO:0000259" key="16">
    <source>
        <dbReference type="SMART" id="SM00382"/>
    </source>
</evidence>
<evidence type="ECO:0000256" key="6">
    <source>
        <dbReference type="ARBA" id="ARBA00022806"/>
    </source>
</evidence>
<dbReference type="FunFam" id="3.40.50.300:FF:001226">
    <property type="entry name" value="ATP-dependent DNA helicase PIF1"/>
    <property type="match status" value="1"/>
</dbReference>
<keyword evidence="12 14" id="KW-0413">Isomerase</keyword>
<comment type="catalytic activity">
    <reaction evidence="14">
        <text>ATP + H2O = ADP + phosphate + H(+)</text>
        <dbReference type="Rhea" id="RHEA:13065"/>
        <dbReference type="ChEBI" id="CHEBI:15377"/>
        <dbReference type="ChEBI" id="CHEBI:15378"/>
        <dbReference type="ChEBI" id="CHEBI:30616"/>
        <dbReference type="ChEBI" id="CHEBI:43474"/>
        <dbReference type="ChEBI" id="CHEBI:456216"/>
        <dbReference type="EC" id="5.6.2.3"/>
    </reaction>
</comment>
<dbReference type="GO" id="GO:0000723">
    <property type="term" value="P:telomere maintenance"/>
    <property type="evidence" value="ECO:0007669"/>
    <property type="project" value="InterPro"/>
</dbReference>
<evidence type="ECO:0000256" key="12">
    <source>
        <dbReference type="ARBA" id="ARBA00023235"/>
    </source>
</evidence>
<protein>
    <recommendedName>
        <fullName evidence="14">ATP-dependent DNA helicase PIF1</fullName>
        <ecNumber evidence="14">5.6.2.3</ecNumber>
    </recommendedName>
    <alternativeName>
        <fullName evidence="14">DNA 5'-3' helicase PIF1</fullName>
    </alternativeName>
    <alternativeName>
        <fullName evidence="14">DNA repair and recombination helicase PIF1</fullName>
    </alternativeName>
</protein>
<keyword evidence="8 14" id="KW-0238">DNA-binding</keyword>
<dbReference type="GO" id="GO:0005524">
    <property type="term" value="F:ATP binding"/>
    <property type="evidence" value="ECO:0007669"/>
    <property type="project" value="UniProtKB-UniRule"/>
</dbReference>
<name>A0A2N5THV5_9BASI</name>
<comment type="caution">
    <text evidence="17">The sequence shown here is derived from an EMBL/GenBank/DDBJ whole genome shotgun (WGS) entry which is preliminary data.</text>
</comment>
<evidence type="ECO:0000256" key="11">
    <source>
        <dbReference type="ARBA" id="ARBA00023204"/>
    </source>
</evidence>
<feature type="region of interest" description="Disordered" evidence="15">
    <location>
        <begin position="1"/>
        <end position="166"/>
    </location>
</feature>
<dbReference type="EMBL" id="PGCI01000572">
    <property type="protein sequence ID" value="PLW25073.1"/>
    <property type="molecule type" value="Genomic_DNA"/>
</dbReference>
<organism evidence="17 18">
    <name type="scientific">Puccinia coronata f. sp. avenae</name>
    <dbReference type="NCBI Taxonomy" id="200324"/>
    <lineage>
        <taxon>Eukaryota</taxon>
        <taxon>Fungi</taxon>
        <taxon>Dikarya</taxon>
        <taxon>Basidiomycota</taxon>
        <taxon>Pucciniomycotina</taxon>
        <taxon>Pucciniomycetes</taxon>
        <taxon>Pucciniales</taxon>
        <taxon>Pucciniaceae</taxon>
        <taxon>Puccinia</taxon>
    </lineage>
</organism>
<keyword evidence="9 14" id="KW-0496">Mitochondrion</keyword>
<feature type="compositionally biased region" description="Polar residues" evidence="15">
    <location>
        <begin position="31"/>
        <end position="45"/>
    </location>
</feature>
<keyword evidence="3 14" id="KW-0547">Nucleotide-binding</keyword>
<proteinExistence type="inferred from homology"/>
<dbReference type="Proteomes" id="UP000235392">
    <property type="component" value="Unassembled WGS sequence"/>
</dbReference>
<feature type="DNA-binding region" evidence="14">
    <location>
        <begin position="645"/>
        <end position="664"/>
    </location>
</feature>
<evidence type="ECO:0000256" key="10">
    <source>
        <dbReference type="ARBA" id="ARBA00023172"/>
    </source>
</evidence>
<dbReference type="GO" id="GO:0016887">
    <property type="term" value="F:ATP hydrolysis activity"/>
    <property type="evidence" value="ECO:0007669"/>
    <property type="project" value="RHEA"/>
</dbReference>
<reference evidence="17 18" key="1">
    <citation type="submission" date="2017-11" db="EMBL/GenBank/DDBJ databases">
        <title>De novo assembly and phasing of dikaryotic genomes from two isolates of Puccinia coronata f. sp. avenae, the causal agent of oat crown rust.</title>
        <authorList>
            <person name="Miller M.E."/>
            <person name="Zhang Y."/>
            <person name="Omidvar V."/>
            <person name="Sperschneider J."/>
            <person name="Schwessinger B."/>
            <person name="Raley C."/>
            <person name="Palmer J.M."/>
            <person name="Garnica D."/>
            <person name="Upadhyaya N."/>
            <person name="Rathjen J."/>
            <person name="Taylor J.M."/>
            <person name="Park R.F."/>
            <person name="Dodds P.N."/>
            <person name="Hirsch C.D."/>
            <person name="Kianian S.F."/>
            <person name="Figueroa M."/>
        </authorList>
    </citation>
    <scope>NUCLEOTIDE SEQUENCE [LARGE SCALE GENOMIC DNA]</scope>
    <source>
        <strain evidence="17">12SD80</strain>
    </source>
</reference>
<evidence type="ECO:0000256" key="3">
    <source>
        <dbReference type="ARBA" id="ARBA00022741"/>
    </source>
</evidence>
<keyword evidence="5 14" id="KW-0378">Hydrolase</keyword>
<comment type="similarity">
    <text evidence="14">Belongs to the helicase family. PIF1 subfamily.</text>
</comment>
<comment type="cofactor">
    <cofactor evidence="1 14">
        <name>Mg(2+)</name>
        <dbReference type="ChEBI" id="CHEBI:18420"/>
    </cofactor>
</comment>
<feature type="compositionally biased region" description="Polar residues" evidence="15">
    <location>
        <begin position="7"/>
        <end position="23"/>
    </location>
</feature>
<dbReference type="GO" id="GO:0043139">
    <property type="term" value="F:5'-3' DNA helicase activity"/>
    <property type="evidence" value="ECO:0007669"/>
    <property type="project" value="UniProtKB-UniRule"/>
</dbReference>
<dbReference type="CDD" id="cd18037">
    <property type="entry name" value="DEXSc_Pif1_like"/>
    <property type="match status" value="1"/>
</dbReference>
<evidence type="ECO:0000256" key="1">
    <source>
        <dbReference type="ARBA" id="ARBA00001946"/>
    </source>
</evidence>
<evidence type="ECO:0000313" key="17">
    <source>
        <dbReference type="EMBL" id="PLW25073.1"/>
    </source>
</evidence>
<dbReference type="AlphaFoldDB" id="A0A2N5THV5"/>
<gene>
    <name evidence="14" type="primary">PIF1</name>
    <name evidence="17" type="ORF">PCASD_25632</name>
</gene>
<feature type="domain" description="AAA+ ATPase" evidence="16">
    <location>
        <begin position="190"/>
        <end position="340"/>
    </location>
</feature>
<dbReference type="GO" id="GO:0005730">
    <property type="term" value="C:nucleolus"/>
    <property type="evidence" value="ECO:0007669"/>
    <property type="project" value="UniProtKB-SubCell"/>
</dbReference>
<evidence type="ECO:0000256" key="2">
    <source>
        <dbReference type="ARBA" id="ARBA00004604"/>
    </source>
</evidence>
<dbReference type="SUPFAM" id="SSF52540">
    <property type="entry name" value="P-loop containing nucleoside triphosphate hydrolases"/>
    <property type="match status" value="2"/>
</dbReference>
<evidence type="ECO:0000256" key="9">
    <source>
        <dbReference type="ARBA" id="ARBA00023128"/>
    </source>
</evidence>
<evidence type="ECO:0000313" key="18">
    <source>
        <dbReference type="Proteomes" id="UP000235392"/>
    </source>
</evidence>
<dbReference type="InterPro" id="IPR051055">
    <property type="entry name" value="PIF1_helicase"/>
</dbReference>
<dbReference type="SMART" id="SM00382">
    <property type="entry name" value="AAA"/>
    <property type="match status" value="1"/>
</dbReference>
<dbReference type="HAMAP" id="MF_03176">
    <property type="entry name" value="PIF1"/>
    <property type="match status" value="1"/>
</dbReference>
<dbReference type="Pfam" id="PF05970">
    <property type="entry name" value="PIF1"/>
    <property type="match status" value="1"/>
</dbReference>
<dbReference type="EC" id="5.6.2.3" evidence="14"/>
<comment type="subunit">
    <text evidence="14">Monomer.</text>
</comment>
<evidence type="ECO:0000256" key="8">
    <source>
        <dbReference type="ARBA" id="ARBA00023125"/>
    </source>
</evidence>
<feature type="compositionally biased region" description="Low complexity" evidence="15">
    <location>
        <begin position="56"/>
        <end position="69"/>
    </location>
</feature>
<keyword evidence="4 14" id="KW-0227">DNA damage</keyword>
<feature type="compositionally biased region" description="Low complexity" evidence="15">
    <location>
        <begin position="132"/>
        <end position="143"/>
    </location>
</feature>
<keyword evidence="13 14" id="KW-0539">Nucleus</keyword>
<dbReference type="InterPro" id="IPR048293">
    <property type="entry name" value="PIF1_RRM3_pfh1"/>
</dbReference>
<feature type="region of interest" description="Disordered" evidence="15">
    <location>
        <begin position="512"/>
        <end position="536"/>
    </location>
</feature>
<dbReference type="CDD" id="cd18809">
    <property type="entry name" value="SF1_C_RecD"/>
    <property type="match status" value="1"/>
</dbReference>
<dbReference type="GO" id="GO:0005739">
    <property type="term" value="C:mitochondrion"/>
    <property type="evidence" value="ECO:0007669"/>
    <property type="project" value="UniProtKB-SubCell"/>
</dbReference>
<keyword evidence="7 14" id="KW-0067">ATP-binding</keyword>
<dbReference type="GO" id="GO:0003697">
    <property type="term" value="F:single-stranded DNA binding"/>
    <property type="evidence" value="ECO:0007669"/>
    <property type="project" value="UniProtKB-ARBA"/>
</dbReference>
<evidence type="ECO:0000256" key="15">
    <source>
        <dbReference type="SAM" id="MobiDB-lite"/>
    </source>
</evidence>
<evidence type="ECO:0000256" key="7">
    <source>
        <dbReference type="ARBA" id="ARBA00022840"/>
    </source>
</evidence>
<feature type="compositionally biased region" description="Basic and acidic residues" evidence="15">
    <location>
        <begin position="86"/>
        <end position="97"/>
    </location>
</feature>
<feature type="compositionally biased region" description="Polar residues" evidence="15">
    <location>
        <begin position="105"/>
        <end position="124"/>
    </location>
</feature>